<evidence type="ECO:0000313" key="8">
    <source>
        <dbReference type="Proteomes" id="UP001626549"/>
    </source>
</evidence>
<comment type="function">
    <text evidence="5">Catalyzes the deamination of 5-methylthioadenosine and S-adenosyl-L-homocysteine into 5-methylthioinosine and S-inosyl-L-homocysteine, respectively. Is also able to deaminate adenosine.</text>
</comment>
<dbReference type="PANTHER" id="PTHR43794:SF11">
    <property type="entry name" value="AMIDOHYDROLASE-RELATED DOMAIN-CONTAINING PROTEIN"/>
    <property type="match status" value="1"/>
</dbReference>
<dbReference type="SUPFAM" id="SSF51338">
    <property type="entry name" value="Composite domain of metallo-dependent hydrolases"/>
    <property type="match status" value="1"/>
</dbReference>
<dbReference type="GO" id="GO:0016787">
    <property type="term" value="F:hydrolase activity"/>
    <property type="evidence" value="ECO:0007669"/>
    <property type="project" value="UniProtKB-KW"/>
</dbReference>
<dbReference type="Pfam" id="PF01979">
    <property type="entry name" value="Amidohydro_1"/>
    <property type="match status" value="1"/>
</dbReference>
<comment type="cofactor">
    <cofactor evidence="5">
        <name>Zn(2+)</name>
        <dbReference type="ChEBI" id="CHEBI:29105"/>
    </cofactor>
    <text evidence="5">Binds 1 zinc ion per subunit.</text>
</comment>
<keyword evidence="2 5" id="KW-0479">Metal-binding</keyword>
<comment type="catalytic activity">
    <reaction evidence="5">
        <text>S-methyl-5'-thioadenosine + H2O + H(+) = S-methyl-5'-thioinosine + NH4(+)</text>
        <dbReference type="Rhea" id="RHEA:25025"/>
        <dbReference type="ChEBI" id="CHEBI:15377"/>
        <dbReference type="ChEBI" id="CHEBI:15378"/>
        <dbReference type="ChEBI" id="CHEBI:17509"/>
        <dbReference type="ChEBI" id="CHEBI:28938"/>
        <dbReference type="ChEBI" id="CHEBI:48595"/>
        <dbReference type="EC" id="3.5.4.31"/>
    </reaction>
</comment>
<keyword evidence="8" id="KW-1185">Reference proteome</keyword>
<dbReference type="InterPro" id="IPR023512">
    <property type="entry name" value="Deaminase_MtaD/DadD"/>
</dbReference>
<feature type="binding site" evidence="5">
    <location>
        <position position="74"/>
    </location>
    <ligand>
        <name>Zn(2+)</name>
        <dbReference type="ChEBI" id="CHEBI:29105"/>
    </ligand>
</feature>
<dbReference type="RefSeq" id="WP_407329814.1">
    <property type="nucleotide sequence ID" value="NZ_CP136865.1"/>
</dbReference>
<dbReference type="InterPro" id="IPR050287">
    <property type="entry name" value="MTA/SAH_deaminase"/>
</dbReference>
<feature type="domain" description="Amidohydrolase-related" evidence="6">
    <location>
        <begin position="64"/>
        <end position="412"/>
    </location>
</feature>
<feature type="binding site" evidence="5">
    <location>
        <position position="72"/>
    </location>
    <ligand>
        <name>Zn(2+)</name>
        <dbReference type="ChEBI" id="CHEBI:29105"/>
    </ligand>
</feature>
<feature type="binding site" evidence="5">
    <location>
        <position position="309"/>
    </location>
    <ligand>
        <name>Zn(2+)</name>
        <dbReference type="ChEBI" id="CHEBI:29105"/>
    </ligand>
</feature>
<feature type="binding site" evidence="5">
    <location>
        <position position="309"/>
    </location>
    <ligand>
        <name>substrate</name>
    </ligand>
</feature>
<feature type="binding site" evidence="5">
    <location>
        <position position="221"/>
    </location>
    <ligand>
        <name>Zn(2+)</name>
        <dbReference type="ChEBI" id="CHEBI:29105"/>
    </ligand>
</feature>
<dbReference type="Gene3D" id="3.20.20.140">
    <property type="entry name" value="Metal-dependent hydrolases"/>
    <property type="match status" value="1"/>
</dbReference>
<dbReference type="SUPFAM" id="SSF51556">
    <property type="entry name" value="Metallo-dependent hydrolases"/>
    <property type="match status" value="1"/>
</dbReference>
<dbReference type="EC" id="3.5.4.31" evidence="5"/>
<sequence>MNPSSLTADFIIQPGWIIPMEPGDEALEDHAILVESRKIKSVLPLEALPDNLDIERIELPNHAVLPGLVNAHGHAAMSLLRGFADDLPLMPWLEDHIWPAETAHVSEEFVRDGTSLAMAEMLLSGTTTFSDMYFFPEVVASLCAKSGMRAQLATPVFEFPTAWGEGADDYISKSLALRDDCKNMDRLQIAFGPHSPYTVSVPTLEKVALYAAELDMGVHIHLHETAGEVLSAVEATGERPVDSLRRMGLLGPRTQCVHMTSIGKQDIANLAETGAQVIHCPQSNMKLASGTCPVNDLKAAGVNVGLGTDGAASNNDLNMFNEMHTAALLAKLTASDPTVMPALQVLHMATLGAAKALGLDQEIGSIAPGKQADLIAVDLSAPATQPLYNPLSQIVYACTGGEVTHSWVAGDALMRDRKLLTIDLDDTLARAKHWKQKISSL</sequence>
<feature type="binding site" evidence="5">
    <location>
        <position position="224"/>
    </location>
    <ligand>
        <name>substrate</name>
    </ligand>
</feature>
<dbReference type="InterPro" id="IPR011059">
    <property type="entry name" value="Metal-dep_hydrolase_composite"/>
</dbReference>
<feature type="binding site" evidence="5">
    <location>
        <position position="194"/>
    </location>
    <ligand>
        <name>substrate</name>
    </ligand>
</feature>
<evidence type="ECO:0000256" key="2">
    <source>
        <dbReference type="ARBA" id="ARBA00022723"/>
    </source>
</evidence>
<dbReference type="Proteomes" id="UP001626549">
    <property type="component" value="Chromosome"/>
</dbReference>
<name>A0ABZ0IHD7_9GAMM</name>
<dbReference type="Gene3D" id="2.30.40.10">
    <property type="entry name" value="Urease, subunit C, domain 1"/>
    <property type="match status" value="1"/>
</dbReference>
<dbReference type="InterPro" id="IPR032466">
    <property type="entry name" value="Metal_Hydrolase"/>
</dbReference>
<evidence type="ECO:0000259" key="6">
    <source>
        <dbReference type="Pfam" id="PF01979"/>
    </source>
</evidence>
<gene>
    <name evidence="5" type="primary">mtaD</name>
    <name evidence="7" type="ORF">R0137_07740</name>
</gene>
<comment type="similarity">
    <text evidence="1">Belongs to the metallo-dependent hydrolases superfamily. ATZ/TRZ family.</text>
</comment>
<dbReference type="PANTHER" id="PTHR43794">
    <property type="entry name" value="AMINOHYDROLASE SSNA-RELATED"/>
    <property type="match status" value="1"/>
</dbReference>
<evidence type="ECO:0000256" key="4">
    <source>
        <dbReference type="ARBA" id="ARBA00022833"/>
    </source>
</evidence>
<dbReference type="HAMAP" id="MF_01281">
    <property type="entry name" value="MTA_SAH_deamin"/>
    <property type="match status" value="1"/>
</dbReference>
<comment type="catalytic activity">
    <reaction evidence="5">
        <text>S-adenosyl-L-homocysteine + H2O + H(+) = S-inosyl-L-homocysteine + NH4(+)</text>
        <dbReference type="Rhea" id="RHEA:20716"/>
        <dbReference type="ChEBI" id="CHEBI:15377"/>
        <dbReference type="ChEBI" id="CHEBI:15378"/>
        <dbReference type="ChEBI" id="CHEBI:28938"/>
        <dbReference type="ChEBI" id="CHEBI:57856"/>
        <dbReference type="ChEBI" id="CHEBI:57985"/>
        <dbReference type="EC" id="3.5.4.28"/>
    </reaction>
</comment>
<keyword evidence="4 5" id="KW-0862">Zinc</keyword>
<comment type="caution">
    <text evidence="5">Lacks conserved residue(s) required for the propagation of feature annotation.</text>
</comment>
<protein>
    <recommendedName>
        <fullName evidence="5">5-methylthioadenosine/S-adenosylhomocysteine deaminase</fullName>
        <shortName evidence="5">MTA/SAH deaminase</shortName>
        <ecNumber evidence="5">3.5.4.28</ecNumber>
        <ecNumber evidence="5">3.5.4.31</ecNumber>
    </recommendedName>
</protein>
<proteinExistence type="inferred from homology"/>
<evidence type="ECO:0000256" key="1">
    <source>
        <dbReference type="ARBA" id="ARBA00006745"/>
    </source>
</evidence>
<evidence type="ECO:0000256" key="3">
    <source>
        <dbReference type="ARBA" id="ARBA00022801"/>
    </source>
</evidence>
<comment type="similarity">
    <text evidence="5">Belongs to the metallo-dependent hydrolases superfamily. MTA/SAH deaminase family.</text>
</comment>
<evidence type="ECO:0000256" key="5">
    <source>
        <dbReference type="HAMAP-Rule" id="MF_01281"/>
    </source>
</evidence>
<accession>A0ABZ0IHD7</accession>
<dbReference type="EC" id="3.5.4.28" evidence="5"/>
<organism evidence="7 8">
    <name type="scientific">Congregibacter brevis</name>
    <dbReference type="NCBI Taxonomy" id="3081201"/>
    <lineage>
        <taxon>Bacteria</taxon>
        <taxon>Pseudomonadati</taxon>
        <taxon>Pseudomonadota</taxon>
        <taxon>Gammaproteobacteria</taxon>
        <taxon>Cellvibrionales</taxon>
        <taxon>Halieaceae</taxon>
        <taxon>Congregibacter</taxon>
    </lineage>
</organism>
<dbReference type="NCBIfam" id="NF006549">
    <property type="entry name" value="PRK09045.1"/>
    <property type="match status" value="1"/>
</dbReference>
<reference evidence="7 8" key="1">
    <citation type="submission" date="2023-10" db="EMBL/GenBank/DDBJ databases">
        <title>Two novel species belonging to the OM43/NOR5 clade.</title>
        <authorList>
            <person name="Park M."/>
        </authorList>
    </citation>
    <scope>NUCLEOTIDE SEQUENCE [LARGE SCALE GENOMIC DNA]</scope>
    <source>
        <strain evidence="7 8">IMCC45268</strain>
    </source>
</reference>
<dbReference type="InterPro" id="IPR006680">
    <property type="entry name" value="Amidohydro-rel"/>
</dbReference>
<evidence type="ECO:0000313" key="7">
    <source>
        <dbReference type="EMBL" id="WOJ98451.1"/>
    </source>
</evidence>
<keyword evidence="3 5" id="KW-0378">Hydrolase</keyword>
<feature type="binding site" evidence="5">
    <location>
        <position position="101"/>
    </location>
    <ligand>
        <name>substrate</name>
    </ligand>
</feature>
<dbReference type="EMBL" id="CP136865">
    <property type="protein sequence ID" value="WOJ98451.1"/>
    <property type="molecule type" value="Genomic_DNA"/>
</dbReference>
<dbReference type="CDD" id="cd01298">
    <property type="entry name" value="ATZ_TRZ_like"/>
    <property type="match status" value="1"/>
</dbReference>